<evidence type="ECO:0000313" key="2">
    <source>
        <dbReference type="EMBL" id="NOV43498.1"/>
    </source>
</evidence>
<sequence length="72" mass="8221">MLALRFLLLLLHGDQCPARHLSYYPQGPTIRYFLPKPRLNSAPQAFNTPAFHSIAVAFCFHAQLVFHDVDIL</sequence>
<keyword evidence="1" id="KW-0732">Signal</keyword>
<feature type="chain" id="PRO_5027010459" evidence="1">
    <location>
        <begin position="19"/>
        <end position="72"/>
    </location>
</feature>
<name>A0A6M2DEB0_RHIMP</name>
<organism evidence="2">
    <name type="scientific">Rhipicephalus microplus</name>
    <name type="common">Cattle tick</name>
    <name type="synonym">Boophilus microplus</name>
    <dbReference type="NCBI Taxonomy" id="6941"/>
    <lineage>
        <taxon>Eukaryota</taxon>
        <taxon>Metazoa</taxon>
        <taxon>Ecdysozoa</taxon>
        <taxon>Arthropoda</taxon>
        <taxon>Chelicerata</taxon>
        <taxon>Arachnida</taxon>
        <taxon>Acari</taxon>
        <taxon>Parasitiformes</taxon>
        <taxon>Ixodida</taxon>
        <taxon>Ixodoidea</taxon>
        <taxon>Ixodidae</taxon>
        <taxon>Rhipicephalinae</taxon>
        <taxon>Rhipicephalus</taxon>
        <taxon>Boophilus</taxon>
    </lineage>
</organism>
<dbReference type="EMBL" id="GHWJ01010761">
    <property type="protein sequence ID" value="NOV43498.1"/>
    <property type="molecule type" value="Transcribed_RNA"/>
</dbReference>
<dbReference type="AlphaFoldDB" id="A0A6M2DEB0"/>
<protein>
    <submittedName>
        <fullName evidence="2">Putative tick transposon</fullName>
    </submittedName>
</protein>
<reference evidence="2" key="1">
    <citation type="submission" date="2019-09" db="EMBL/GenBank/DDBJ databases">
        <title>Organ-specific transcriptomic study of the physiology of the cattle tick, Rhipicephalus microplus.</title>
        <authorList>
            <person name="Tirloni L."/>
            <person name="Braz G."/>
            <person name="Gandara A.C.P."/>
            <person name="Sabadin G.A."/>
            <person name="da Silva R.M."/>
            <person name="Guizzo M.G."/>
            <person name="Machado J.A."/>
            <person name="Costa E.P."/>
            <person name="Gomes H.F."/>
            <person name="Moraes J."/>
            <person name="Mota M.B.S."/>
            <person name="Mesquita R.D."/>
            <person name="Alvarenga P.H."/>
            <person name="Alves F."/>
            <person name="Seixas A."/>
            <person name="da Fonseca R.N."/>
            <person name="Fogaca A."/>
            <person name="Logullo C."/>
            <person name="Tanaka A."/>
            <person name="Daffre S."/>
            <person name="Termignoni C."/>
            <person name="Vaz I.S.Jr."/>
            <person name="Oliveira P.L."/>
            <person name="Ribeiro J.M."/>
        </authorList>
    </citation>
    <scope>NUCLEOTIDE SEQUENCE</scope>
    <source>
        <strain evidence="2">Porto Alegre</strain>
    </source>
</reference>
<evidence type="ECO:0000256" key="1">
    <source>
        <dbReference type="SAM" id="SignalP"/>
    </source>
</evidence>
<feature type="signal peptide" evidence="1">
    <location>
        <begin position="1"/>
        <end position="18"/>
    </location>
</feature>
<proteinExistence type="predicted"/>
<accession>A0A6M2DEB0</accession>